<evidence type="ECO:0000313" key="1">
    <source>
        <dbReference type="EMBL" id="TXL70567.1"/>
    </source>
</evidence>
<dbReference type="EMBL" id="VDUZ01000057">
    <property type="protein sequence ID" value="TXL70567.1"/>
    <property type="molecule type" value="Genomic_DNA"/>
</dbReference>
<dbReference type="Pfam" id="PF00378">
    <property type="entry name" value="ECH_1"/>
    <property type="match status" value="1"/>
</dbReference>
<dbReference type="RefSeq" id="WP_147851481.1">
    <property type="nucleotide sequence ID" value="NZ_VDUZ01000057.1"/>
</dbReference>
<dbReference type="Gene3D" id="3.90.226.10">
    <property type="entry name" value="2-enoyl-CoA Hydratase, Chain A, domain 1"/>
    <property type="match status" value="1"/>
</dbReference>
<keyword evidence="1" id="KW-0456">Lyase</keyword>
<dbReference type="NCBIfam" id="NF006140">
    <property type="entry name" value="PRK08290.1"/>
    <property type="match status" value="1"/>
</dbReference>
<gene>
    <name evidence="1" type="ORF">FHP25_34090</name>
</gene>
<evidence type="ECO:0000313" key="2">
    <source>
        <dbReference type="Proteomes" id="UP000321638"/>
    </source>
</evidence>
<protein>
    <submittedName>
        <fullName evidence="1">Enoyl-CoA hydratase</fullName>
        <ecNumber evidence="1">4.2.1.17</ecNumber>
    </submittedName>
</protein>
<dbReference type="InterPro" id="IPR029045">
    <property type="entry name" value="ClpP/crotonase-like_dom_sf"/>
</dbReference>
<dbReference type="Proteomes" id="UP000321638">
    <property type="component" value="Unassembled WGS sequence"/>
</dbReference>
<reference evidence="1 2" key="1">
    <citation type="submission" date="2019-06" db="EMBL/GenBank/DDBJ databases">
        <title>New taxonomy in bacterial strain CC-CFT640, isolated from vineyard.</title>
        <authorList>
            <person name="Lin S.-Y."/>
            <person name="Tsai C.-F."/>
            <person name="Young C.-C."/>
        </authorList>
    </citation>
    <scope>NUCLEOTIDE SEQUENCE [LARGE SCALE GENOMIC DNA]</scope>
    <source>
        <strain evidence="1 2">CC-CFT640</strain>
    </source>
</reference>
<organism evidence="1 2">
    <name type="scientific">Vineibacter terrae</name>
    <dbReference type="NCBI Taxonomy" id="2586908"/>
    <lineage>
        <taxon>Bacteria</taxon>
        <taxon>Pseudomonadati</taxon>
        <taxon>Pseudomonadota</taxon>
        <taxon>Alphaproteobacteria</taxon>
        <taxon>Hyphomicrobiales</taxon>
        <taxon>Vineibacter</taxon>
    </lineage>
</organism>
<name>A0A5C8PAJ1_9HYPH</name>
<dbReference type="SUPFAM" id="SSF52096">
    <property type="entry name" value="ClpP/crotonase"/>
    <property type="match status" value="1"/>
</dbReference>
<dbReference type="GO" id="GO:0004300">
    <property type="term" value="F:enoyl-CoA hydratase activity"/>
    <property type="evidence" value="ECO:0007669"/>
    <property type="project" value="UniProtKB-EC"/>
</dbReference>
<dbReference type="PANTHER" id="PTHR11941:SF124">
    <property type="entry name" value="ENOYL-COA HYDRATASE ECHA13-RELATED"/>
    <property type="match status" value="1"/>
</dbReference>
<keyword evidence="2" id="KW-1185">Reference proteome</keyword>
<dbReference type="GO" id="GO:0006635">
    <property type="term" value="P:fatty acid beta-oxidation"/>
    <property type="evidence" value="ECO:0007669"/>
    <property type="project" value="TreeGrafter"/>
</dbReference>
<dbReference type="EC" id="4.2.1.17" evidence="1"/>
<sequence length="280" mass="31089">MTYTTLLWERFGAVLRITANRPEVLNAQSRVLLTELDAALQRAVDETDVKVVIIAGAGKHFSAGHDLGSPQEMEDQKRHPVAPGFEGEYRRLSALYLETCLRWRDVPKPTIAQVQGYCIMGGLMLASCCDLIIAADDALFADRAVRWGGAHVQYFSMPWDLGPRKAKEYLFTGEFFTAAQAEAMGLVNRVVPRAALEAQTLELAQRIAVNDAYALRMAKRSVNETLDAQGQRAALENAFKNYMLTIPTRIEHGTYGNAARERSPKERFAVLNRKLGAADT</sequence>
<comment type="caution">
    <text evidence="1">The sequence shown here is derived from an EMBL/GenBank/DDBJ whole genome shotgun (WGS) entry which is preliminary data.</text>
</comment>
<dbReference type="AlphaFoldDB" id="A0A5C8PAJ1"/>
<dbReference type="InterPro" id="IPR001753">
    <property type="entry name" value="Enoyl-CoA_hydra/iso"/>
</dbReference>
<dbReference type="CDD" id="cd06558">
    <property type="entry name" value="crotonase-like"/>
    <property type="match status" value="1"/>
</dbReference>
<dbReference type="PANTHER" id="PTHR11941">
    <property type="entry name" value="ENOYL-COA HYDRATASE-RELATED"/>
    <property type="match status" value="1"/>
</dbReference>
<proteinExistence type="predicted"/>
<dbReference type="OrthoDB" id="7957667at2"/>
<accession>A0A5C8PAJ1</accession>